<sequence>MRIYISDLRKTGMCARGSRAFFLSQGLDWQDFIKNGIELETVEKMNDAMAQQVVEYVKNGRKQ</sequence>
<protein>
    <submittedName>
        <fullName evidence="1">Uncharacterized protein</fullName>
    </submittedName>
</protein>
<accession>A0A4Q7APP3</accession>
<evidence type="ECO:0000313" key="2">
    <source>
        <dbReference type="Proteomes" id="UP000293483"/>
    </source>
</evidence>
<organism evidence="1 2">
    <name type="scientific">Acinetobacter bouvetii</name>
    <dbReference type="NCBI Taxonomy" id="202951"/>
    <lineage>
        <taxon>Bacteria</taxon>
        <taxon>Pseudomonadati</taxon>
        <taxon>Pseudomonadota</taxon>
        <taxon>Gammaproteobacteria</taxon>
        <taxon>Moraxellales</taxon>
        <taxon>Moraxellaceae</taxon>
        <taxon>Acinetobacter</taxon>
    </lineage>
</organism>
<proteinExistence type="predicted"/>
<comment type="caution">
    <text evidence="1">The sequence shown here is derived from an EMBL/GenBank/DDBJ whole genome shotgun (WGS) entry which is preliminary data.</text>
</comment>
<evidence type="ECO:0000313" key="1">
    <source>
        <dbReference type="EMBL" id="RZG63978.1"/>
    </source>
</evidence>
<dbReference type="Proteomes" id="UP000293483">
    <property type="component" value="Unassembled WGS sequence"/>
</dbReference>
<reference evidence="1 2" key="1">
    <citation type="submission" date="2019-02" db="EMBL/GenBank/DDBJ databases">
        <title>The Batch Genome Submission of Acinetobacter spp. strains.</title>
        <authorList>
            <person name="Qin J."/>
            <person name="Hu Y."/>
            <person name="Ye H."/>
            <person name="Wei L."/>
            <person name="Feng Y."/>
            <person name="Zong Z."/>
        </authorList>
    </citation>
    <scope>NUCLEOTIDE SEQUENCE [LARGE SCALE GENOMIC DNA]</scope>
    <source>
        <strain evidence="1 2">WCHABo060081</strain>
    </source>
</reference>
<dbReference type="EMBL" id="SGSU01000030">
    <property type="protein sequence ID" value="RZG63978.1"/>
    <property type="molecule type" value="Genomic_DNA"/>
</dbReference>
<gene>
    <name evidence="1" type="ORF">EXE25_18135</name>
</gene>
<name>A0A4Q7APP3_9GAMM</name>
<dbReference type="AlphaFoldDB" id="A0A4Q7APP3"/>
<dbReference type="RefSeq" id="WP_130148702.1">
    <property type="nucleotide sequence ID" value="NZ_SGSU01000030.1"/>
</dbReference>